<evidence type="ECO:0000313" key="3">
    <source>
        <dbReference type="Proteomes" id="UP000317557"/>
    </source>
</evidence>
<dbReference type="EMBL" id="FXTP01000003">
    <property type="protein sequence ID" value="SMO51637.1"/>
    <property type="molecule type" value="Genomic_DNA"/>
</dbReference>
<keyword evidence="1" id="KW-0472">Membrane</keyword>
<sequence>MRTELKIALLLFAVNTTFGHLFAMPEFIRGLLFGLSIVFMVPGIIPEKNYQKFKKRQKNKILFLRKLVRAH</sequence>
<proteinExistence type="predicted"/>
<keyword evidence="3" id="KW-1185">Reference proteome</keyword>
<evidence type="ECO:0000313" key="2">
    <source>
        <dbReference type="EMBL" id="SMO51637.1"/>
    </source>
</evidence>
<name>A0A521BWQ4_9BACT</name>
<dbReference type="RefSeq" id="WP_142453592.1">
    <property type="nucleotide sequence ID" value="NZ_FXTP01000003.1"/>
</dbReference>
<feature type="transmembrane region" description="Helical" evidence="1">
    <location>
        <begin position="29"/>
        <end position="46"/>
    </location>
</feature>
<evidence type="ECO:0000256" key="1">
    <source>
        <dbReference type="SAM" id="Phobius"/>
    </source>
</evidence>
<dbReference type="AlphaFoldDB" id="A0A521BWQ4"/>
<keyword evidence="1" id="KW-1133">Transmembrane helix</keyword>
<organism evidence="2 3">
    <name type="scientific">Gracilimonas mengyeensis</name>
    <dbReference type="NCBI Taxonomy" id="1302730"/>
    <lineage>
        <taxon>Bacteria</taxon>
        <taxon>Pseudomonadati</taxon>
        <taxon>Balneolota</taxon>
        <taxon>Balneolia</taxon>
        <taxon>Balneolales</taxon>
        <taxon>Balneolaceae</taxon>
        <taxon>Gracilimonas</taxon>
    </lineage>
</organism>
<keyword evidence="1" id="KW-0812">Transmembrane</keyword>
<dbReference type="Proteomes" id="UP000317557">
    <property type="component" value="Unassembled WGS sequence"/>
</dbReference>
<reference evidence="2 3" key="1">
    <citation type="submission" date="2017-05" db="EMBL/GenBank/DDBJ databases">
        <authorList>
            <person name="Varghese N."/>
            <person name="Submissions S."/>
        </authorList>
    </citation>
    <scope>NUCLEOTIDE SEQUENCE [LARGE SCALE GENOMIC DNA]</scope>
    <source>
        <strain evidence="2 3">DSM 21985</strain>
    </source>
</reference>
<accession>A0A521BWQ4</accession>
<protein>
    <submittedName>
        <fullName evidence="2">Uncharacterized protein</fullName>
    </submittedName>
</protein>
<gene>
    <name evidence="2" type="ORF">SAMN06265219_103175</name>
</gene>